<accession>A0AAE2CGP5</accession>
<name>A0AAE2CGP5_9LAMI</name>
<reference evidence="1" key="2">
    <citation type="journal article" date="2024" name="Plant">
        <title>Genomic evolution and insights into agronomic trait innovations of Sesamum species.</title>
        <authorList>
            <person name="Miao H."/>
            <person name="Wang L."/>
            <person name="Qu L."/>
            <person name="Liu H."/>
            <person name="Sun Y."/>
            <person name="Le M."/>
            <person name="Wang Q."/>
            <person name="Wei S."/>
            <person name="Zheng Y."/>
            <person name="Lin W."/>
            <person name="Duan Y."/>
            <person name="Cao H."/>
            <person name="Xiong S."/>
            <person name="Wang X."/>
            <person name="Wei L."/>
            <person name="Li C."/>
            <person name="Ma Q."/>
            <person name="Ju M."/>
            <person name="Zhao R."/>
            <person name="Li G."/>
            <person name="Mu C."/>
            <person name="Tian Q."/>
            <person name="Mei H."/>
            <person name="Zhang T."/>
            <person name="Gao T."/>
            <person name="Zhang H."/>
        </authorList>
    </citation>
    <scope>NUCLEOTIDE SEQUENCE</scope>
    <source>
        <strain evidence="1">3651</strain>
    </source>
</reference>
<reference evidence="1" key="1">
    <citation type="submission" date="2020-06" db="EMBL/GenBank/DDBJ databases">
        <authorList>
            <person name="Li T."/>
            <person name="Hu X."/>
            <person name="Zhang T."/>
            <person name="Song X."/>
            <person name="Zhang H."/>
            <person name="Dai N."/>
            <person name="Sheng W."/>
            <person name="Hou X."/>
            <person name="Wei L."/>
        </authorList>
    </citation>
    <scope>NUCLEOTIDE SEQUENCE</scope>
    <source>
        <strain evidence="1">3651</strain>
        <tissue evidence="1">Leaf</tissue>
    </source>
</reference>
<dbReference type="Proteomes" id="UP001293254">
    <property type="component" value="Unassembled WGS sequence"/>
</dbReference>
<comment type="caution">
    <text evidence="1">The sequence shown here is derived from an EMBL/GenBank/DDBJ whole genome shotgun (WGS) entry which is preliminary data.</text>
</comment>
<dbReference type="AlphaFoldDB" id="A0AAE2CGP5"/>
<proteinExistence type="predicted"/>
<protein>
    <submittedName>
        <fullName evidence="1">Uncharacterized protein</fullName>
    </submittedName>
</protein>
<keyword evidence="2" id="KW-1185">Reference proteome</keyword>
<evidence type="ECO:0000313" key="1">
    <source>
        <dbReference type="EMBL" id="KAK4421400.1"/>
    </source>
</evidence>
<sequence length="197" mass="21827">MPTRGEGRWNFSVGVQVLLKLTPQNWKKISVKSVHRGLVPKYDGPFEPPFLSKPNPGTTGCAPVCPMLWPWCGIGETNWLNKLVGMSGLACRARHADFVRIIAGTGRSGADLGRCYARRQHTVCNQQDVVRAGRICAQQFGRQLAGARARTVGARTPHRYWQQLWSTFTRSSCRTVPSLWNAVGLSTLTIADHLEAD</sequence>
<organism evidence="1 2">
    <name type="scientific">Sesamum alatum</name>
    <dbReference type="NCBI Taxonomy" id="300844"/>
    <lineage>
        <taxon>Eukaryota</taxon>
        <taxon>Viridiplantae</taxon>
        <taxon>Streptophyta</taxon>
        <taxon>Embryophyta</taxon>
        <taxon>Tracheophyta</taxon>
        <taxon>Spermatophyta</taxon>
        <taxon>Magnoliopsida</taxon>
        <taxon>eudicotyledons</taxon>
        <taxon>Gunneridae</taxon>
        <taxon>Pentapetalae</taxon>
        <taxon>asterids</taxon>
        <taxon>lamiids</taxon>
        <taxon>Lamiales</taxon>
        <taxon>Pedaliaceae</taxon>
        <taxon>Sesamum</taxon>
    </lineage>
</organism>
<dbReference type="EMBL" id="JACGWO010000008">
    <property type="protein sequence ID" value="KAK4421400.1"/>
    <property type="molecule type" value="Genomic_DNA"/>
</dbReference>
<gene>
    <name evidence="1" type="ORF">Salat_2090500</name>
</gene>
<evidence type="ECO:0000313" key="2">
    <source>
        <dbReference type="Proteomes" id="UP001293254"/>
    </source>
</evidence>